<sequence length="271" mass="29157">MLLIGASAEIPDDRDEAVIMLAGAVAQRLAKLIFIPIEDIDIGRPFSHFGLDGTIFDTLKTKTAAAETATNPAIVDSTSQKTANGSLDSNGVNGSTGVNCSNGFNGMDSSSAESQMEKFSWSVRRAIADSKPVMHSYVCSVISNKGEQLYTLSEGTLSQDFSTKVGFDAVYGMASLTKLMITVAIMISCRSIDMDTGRIEIALGGPLYLDTIPGKRSAGTLQWAGRPNLFWWIDRVKGVAAATFTQVISQADTRFEELTSEFEMAVYAEFT</sequence>
<comment type="caution">
    <text evidence="1">The sequence shown here is derived from an EMBL/GenBank/DDBJ whole genome shotgun (WGS) entry which is preliminary data.</text>
</comment>
<protein>
    <recommendedName>
        <fullName evidence="3">Beta-lactamase-related domain-containing protein</fullName>
    </recommendedName>
</protein>
<accession>A0A1V6RY97</accession>
<reference evidence="2" key="1">
    <citation type="journal article" date="2017" name="Nat. Microbiol.">
        <title>Global analysis of biosynthetic gene clusters reveals vast potential of secondary metabolite production in Penicillium species.</title>
        <authorList>
            <person name="Nielsen J.C."/>
            <person name="Grijseels S."/>
            <person name="Prigent S."/>
            <person name="Ji B."/>
            <person name="Dainat J."/>
            <person name="Nielsen K.F."/>
            <person name="Frisvad J.C."/>
            <person name="Workman M."/>
            <person name="Nielsen J."/>
        </authorList>
    </citation>
    <scope>NUCLEOTIDE SEQUENCE [LARGE SCALE GENOMIC DNA]</scope>
    <source>
        <strain evidence="2">IBT 29486</strain>
    </source>
</reference>
<name>A0A1V6RY97_9EURO</name>
<evidence type="ECO:0008006" key="3">
    <source>
        <dbReference type="Google" id="ProtNLM"/>
    </source>
</evidence>
<evidence type="ECO:0000313" key="1">
    <source>
        <dbReference type="EMBL" id="OQE06403.1"/>
    </source>
</evidence>
<keyword evidence="2" id="KW-1185">Reference proteome</keyword>
<gene>
    <name evidence="1" type="ORF">PENVUL_c018G07985</name>
</gene>
<dbReference type="InterPro" id="IPR012338">
    <property type="entry name" value="Beta-lactam/transpept-like"/>
</dbReference>
<dbReference type="Gene3D" id="3.40.710.10">
    <property type="entry name" value="DD-peptidase/beta-lactamase superfamily"/>
    <property type="match status" value="1"/>
</dbReference>
<proteinExistence type="predicted"/>
<dbReference type="STRING" id="29845.A0A1V6RY97"/>
<evidence type="ECO:0000313" key="2">
    <source>
        <dbReference type="Proteomes" id="UP000191518"/>
    </source>
</evidence>
<dbReference type="Proteomes" id="UP000191518">
    <property type="component" value="Unassembled WGS sequence"/>
</dbReference>
<organism evidence="1 2">
    <name type="scientific">Penicillium vulpinum</name>
    <dbReference type="NCBI Taxonomy" id="29845"/>
    <lineage>
        <taxon>Eukaryota</taxon>
        <taxon>Fungi</taxon>
        <taxon>Dikarya</taxon>
        <taxon>Ascomycota</taxon>
        <taxon>Pezizomycotina</taxon>
        <taxon>Eurotiomycetes</taxon>
        <taxon>Eurotiomycetidae</taxon>
        <taxon>Eurotiales</taxon>
        <taxon>Aspergillaceae</taxon>
        <taxon>Penicillium</taxon>
    </lineage>
</organism>
<dbReference type="AlphaFoldDB" id="A0A1V6RY97"/>
<dbReference type="EMBL" id="MDYP01000018">
    <property type="protein sequence ID" value="OQE06403.1"/>
    <property type="molecule type" value="Genomic_DNA"/>
</dbReference>